<dbReference type="STRING" id="400682.A0A1X7UZ33"/>
<reference evidence="2" key="1">
    <citation type="submission" date="2017-05" db="UniProtKB">
        <authorList>
            <consortium name="EnsemblMetazoa"/>
        </authorList>
    </citation>
    <scope>IDENTIFICATION</scope>
</reference>
<dbReference type="InParanoid" id="A0A1X7UZ33"/>
<organism evidence="2">
    <name type="scientific">Amphimedon queenslandica</name>
    <name type="common">Sponge</name>
    <dbReference type="NCBI Taxonomy" id="400682"/>
    <lineage>
        <taxon>Eukaryota</taxon>
        <taxon>Metazoa</taxon>
        <taxon>Porifera</taxon>
        <taxon>Demospongiae</taxon>
        <taxon>Heteroscleromorpha</taxon>
        <taxon>Haplosclerida</taxon>
        <taxon>Niphatidae</taxon>
        <taxon>Amphimedon</taxon>
    </lineage>
</organism>
<dbReference type="PANTHER" id="PTHR46599">
    <property type="entry name" value="PIGGYBAC TRANSPOSABLE ELEMENT-DERIVED PROTEIN 4"/>
    <property type="match status" value="1"/>
</dbReference>
<dbReference type="PANTHER" id="PTHR46599:SF3">
    <property type="entry name" value="PIGGYBAC TRANSPOSABLE ELEMENT-DERIVED PROTEIN 4"/>
    <property type="match status" value="1"/>
</dbReference>
<evidence type="ECO:0000313" key="2">
    <source>
        <dbReference type="EnsemblMetazoa" id="Aqu2.1.33235_001"/>
    </source>
</evidence>
<dbReference type="AlphaFoldDB" id="A0A1X7UZ33"/>
<evidence type="ECO:0000259" key="1">
    <source>
        <dbReference type="Pfam" id="PF13843"/>
    </source>
</evidence>
<sequence>VYTGKETSSETGLGSRVVKDLTFDIHHKNHQVFCYNFFSSFQLFSNLLQKGIYACGIRSNRRGFSPELAPLLRDSLKEVIVLPCKVRKIIS</sequence>
<dbReference type="InterPro" id="IPR029526">
    <property type="entry name" value="PGBD"/>
</dbReference>
<name>A0A1X7UZ33_AMPQE</name>
<feature type="domain" description="PiggyBac transposable element-derived protein" evidence="1">
    <location>
        <begin position="6"/>
        <end position="68"/>
    </location>
</feature>
<dbReference type="EnsemblMetazoa" id="Aqu2.1.33235_001">
    <property type="protein sequence ID" value="Aqu2.1.33235_001"/>
    <property type="gene ID" value="Aqu2.1.33235"/>
</dbReference>
<proteinExistence type="predicted"/>
<dbReference type="Pfam" id="PF13843">
    <property type="entry name" value="DDE_Tnp_1_7"/>
    <property type="match status" value="1"/>
</dbReference>
<accession>A0A1X7UZ33</accession>
<protein>
    <recommendedName>
        <fullName evidence="1">PiggyBac transposable element-derived protein domain-containing protein</fullName>
    </recommendedName>
</protein>